<proteinExistence type="predicted"/>
<dbReference type="EMBL" id="KB445806">
    <property type="protein sequence ID" value="EMD33377.1"/>
    <property type="molecule type" value="Genomic_DNA"/>
</dbReference>
<reference evidence="1 2" key="1">
    <citation type="journal article" date="2012" name="Proc. Natl. Acad. Sci. U.S.A.">
        <title>Comparative genomics of Ceriporiopsis subvermispora and Phanerochaete chrysosporium provide insight into selective ligninolysis.</title>
        <authorList>
            <person name="Fernandez-Fueyo E."/>
            <person name="Ruiz-Duenas F.J."/>
            <person name="Ferreira P."/>
            <person name="Floudas D."/>
            <person name="Hibbett D.S."/>
            <person name="Canessa P."/>
            <person name="Larrondo L.F."/>
            <person name="James T.Y."/>
            <person name="Seelenfreund D."/>
            <person name="Lobos S."/>
            <person name="Polanco R."/>
            <person name="Tello M."/>
            <person name="Honda Y."/>
            <person name="Watanabe T."/>
            <person name="Watanabe T."/>
            <person name="Ryu J.S."/>
            <person name="Kubicek C.P."/>
            <person name="Schmoll M."/>
            <person name="Gaskell J."/>
            <person name="Hammel K.E."/>
            <person name="St John F.J."/>
            <person name="Vanden Wymelenberg A."/>
            <person name="Sabat G."/>
            <person name="Splinter BonDurant S."/>
            <person name="Syed K."/>
            <person name="Yadav J.S."/>
            <person name="Doddapaneni H."/>
            <person name="Subramanian V."/>
            <person name="Lavin J.L."/>
            <person name="Oguiza J.A."/>
            <person name="Perez G."/>
            <person name="Pisabarro A.G."/>
            <person name="Ramirez L."/>
            <person name="Santoyo F."/>
            <person name="Master E."/>
            <person name="Coutinho P.M."/>
            <person name="Henrissat B."/>
            <person name="Lombard V."/>
            <person name="Magnuson J.K."/>
            <person name="Kuees U."/>
            <person name="Hori C."/>
            <person name="Igarashi K."/>
            <person name="Samejima M."/>
            <person name="Held B.W."/>
            <person name="Barry K.W."/>
            <person name="LaButti K.M."/>
            <person name="Lapidus A."/>
            <person name="Lindquist E.A."/>
            <person name="Lucas S.M."/>
            <person name="Riley R."/>
            <person name="Salamov A.A."/>
            <person name="Hoffmeister D."/>
            <person name="Schwenk D."/>
            <person name="Hadar Y."/>
            <person name="Yarden O."/>
            <person name="de Vries R.P."/>
            <person name="Wiebenga A."/>
            <person name="Stenlid J."/>
            <person name="Eastwood D."/>
            <person name="Grigoriev I.V."/>
            <person name="Berka R.M."/>
            <person name="Blanchette R.A."/>
            <person name="Kersten P."/>
            <person name="Martinez A.T."/>
            <person name="Vicuna R."/>
            <person name="Cullen D."/>
        </authorList>
    </citation>
    <scope>NUCLEOTIDE SEQUENCE [LARGE SCALE GENOMIC DNA]</scope>
    <source>
        <strain evidence="1 2">B</strain>
    </source>
</reference>
<dbReference type="HOGENOM" id="CLU_480574_0_0_1"/>
<evidence type="ECO:0000313" key="1">
    <source>
        <dbReference type="EMBL" id="EMD33377.1"/>
    </source>
</evidence>
<sequence>MSSFAPVAASEIYNDVPGMTSSDQEPVGKASTHFADLSQKFSVLLGLAILYASYSVAWYLTPDLLKSLPVIAYLCLPISPSSSSHLKVEDSTMVLLDVLLISRSYYYLWNRGLLLDLYERVVWRTDPPHVIALHGTFLSFVALSMWNLSVTSRLLWRCLPWHASDTLHYPRIMTAAARATCTKHPRFFAALVHILQDMTIHYACYSLACDMTPYGLRYSMIVGYVLWKESRVLRRRSIPEAHYMATLFLDAMLTRRSTHSQHDAWSAPSYYQPGLLLDRFPQALLLSNGAWTDFILVLWRNYTLVQLLDSGTSLLLYTQQAIVWQKSGLKDAFLASCRRSCQQSPGGDVGGMSNTCAQPLHTSTSFQDDSPLCLVPGGVCTIPCVQSKGDLAKRARESMARDSLQDGLNVLHDTKATLCDLRKFEIEFKEVITADTATSQSPQIQQYLQRHTHRRTILASGEEYRRVVGTMVVQRLRHASRSRMATANLLICRSDAILAESPTLTGDFDGLRERCEKLMSEIEILAGEVEHFADKCNAAWNEVVEDVQRSWKDRPVWNERIDVQAAR</sequence>
<evidence type="ECO:0000313" key="2">
    <source>
        <dbReference type="Proteomes" id="UP000016930"/>
    </source>
</evidence>
<gene>
    <name evidence="1" type="ORF">CERSUDRAFT_98488</name>
</gene>
<organism evidence="1 2">
    <name type="scientific">Ceriporiopsis subvermispora (strain B)</name>
    <name type="common">White-rot fungus</name>
    <name type="synonym">Gelatoporia subvermispora</name>
    <dbReference type="NCBI Taxonomy" id="914234"/>
    <lineage>
        <taxon>Eukaryota</taxon>
        <taxon>Fungi</taxon>
        <taxon>Dikarya</taxon>
        <taxon>Basidiomycota</taxon>
        <taxon>Agaricomycotina</taxon>
        <taxon>Agaricomycetes</taxon>
        <taxon>Polyporales</taxon>
        <taxon>Gelatoporiaceae</taxon>
        <taxon>Gelatoporia</taxon>
    </lineage>
</organism>
<protein>
    <submittedName>
        <fullName evidence="1">Uncharacterized protein</fullName>
    </submittedName>
</protein>
<name>M2R5D7_CERS8</name>
<accession>M2R5D7</accession>
<keyword evidence="2" id="KW-1185">Reference proteome</keyword>
<dbReference type="Proteomes" id="UP000016930">
    <property type="component" value="Unassembled WGS sequence"/>
</dbReference>
<dbReference type="AlphaFoldDB" id="M2R5D7"/>
<dbReference type="OrthoDB" id="10642132at2759"/>